<dbReference type="RefSeq" id="WP_147829733.1">
    <property type="nucleotide sequence ID" value="NZ_BPQG01000042.1"/>
</dbReference>
<name>A0ABQ4QI10_9HYPH</name>
<evidence type="ECO:0000313" key="1">
    <source>
        <dbReference type="EMBL" id="GJD44880.1"/>
    </source>
</evidence>
<accession>A0ABQ4QI10</accession>
<comment type="caution">
    <text evidence="1">The sequence shown here is derived from an EMBL/GenBank/DDBJ whole genome shotgun (WGS) entry which is preliminary data.</text>
</comment>
<gene>
    <name evidence="1" type="ORF">AFCDBAGC_2749</name>
</gene>
<proteinExistence type="predicted"/>
<evidence type="ECO:0000313" key="2">
    <source>
        <dbReference type="Proteomes" id="UP001055117"/>
    </source>
</evidence>
<reference evidence="1 2" key="1">
    <citation type="journal article" date="2021" name="Front. Microbiol.">
        <title>Comprehensive Comparative Genomics and Phenotyping of Methylobacterium Species.</title>
        <authorList>
            <person name="Alessa O."/>
            <person name="Ogura Y."/>
            <person name="Fujitani Y."/>
            <person name="Takami H."/>
            <person name="Hayashi T."/>
            <person name="Sahin N."/>
            <person name="Tani A."/>
        </authorList>
    </citation>
    <scope>NUCLEOTIDE SEQUENCE [LARGE SCALE GENOMIC DNA]</scope>
    <source>
        <strain evidence="1 2">DSM 23679</strain>
    </source>
</reference>
<dbReference type="EMBL" id="BPQG01000042">
    <property type="protein sequence ID" value="GJD44880.1"/>
    <property type="molecule type" value="Genomic_DNA"/>
</dbReference>
<sequence length="80" mass="8327">MDVVLTPTGPTGKAWTLKDRLGRNLGSIGETGTGDDFRILPEAWGLLKNVKRGHASLDAAMSAIAGATNGACTLDSGDWE</sequence>
<protein>
    <submittedName>
        <fullName evidence="1">Uncharacterized protein</fullName>
    </submittedName>
</protein>
<organism evidence="1 2">
    <name type="scientific">Methylobacterium cerastii</name>
    <dbReference type="NCBI Taxonomy" id="932741"/>
    <lineage>
        <taxon>Bacteria</taxon>
        <taxon>Pseudomonadati</taxon>
        <taxon>Pseudomonadota</taxon>
        <taxon>Alphaproteobacteria</taxon>
        <taxon>Hyphomicrobiales</taxon>
        <taxon>Methylobacteriaceae</taxon>
        <taxon>Methylobacterium</taxon>
    </lineage>
</organism>
<dbReference type="Proteomes" id="UP001055117">
    <property type="component" value="Unassembled WGS sequence"/>
</dbReference>
<keyword evidence="2" id="KW-1185">Reference proteome</keyword>